<dbReference type="PROSITE" id="PS52050">
    <property type="entry name" value="WYL"/>
    <property type="match status" value="1"/>
</dbReference>
<organism evidence="2 3">
    <name type="scientific">Chryseobacterium oryzae</name>
    <dbReference type="NCBI Taxonomy" id="2929799"/>
    <lineage>
        <taxon>Bacteria</taxon>
        <taxon>Pseudomonadati</taxon>
        <taxon>Bacteroidota</taxon>
        <taxon>Flavobacteriia</taxon>
        <taxon>Flavobacteriales</taxon>
        <taxon>Weeksellaceae</taxon>
        <taxon>Chryseobacterium group</taxon>
        <taxon>Chryseobacterium</taxon>
    </lineage>
</organism>
<feature type="domain" description="WYL" evidence="1">
    <location>
        <begin position="122"/>
        <end position="191"/>
    </location>
</feature>
<accession>A0ABY4BCV7</accession>
<dbReference type="InterPro" id="IPR051534">
    <property type="entry name" value="CBASS_pafABC_assoc_protein"/>
</dbReference>
<dbReference type="PANTHER" id="PTHR34580">
    <property type="match status" value="1"/>
</dbReference>
<proteinExistence type="predicted"/>
<evidence type="ECO:0000259" key="1">
    <source>
        <dbReference type="Pfam" id="PF13280"/>
    </source>
</evidence>
<dbReference type="Proteomes" id="UP000831068">
    <property type="component" value="Chromosome"/>
</dbReference>
<sequence length="306" mass="35773">MAKKDQMLRLMNVVTYLRGKPQGASFEDISKHLEEKNYQDSEVELAFSEKTFQRDRKIMEELLGVEIKFKRSTMTYQIVSDIDDYSEQTIFDNLLLVNAYKQTGNYEKLMYFEKRQASGLENLEGIIYAIKSSKIISFNYTKHWEGIPRKKTVQPYALKEFRNRWYLLANDHDGQELFLKTLGLDRISELDISLSTFKKQEVDIDALFVNSFGIISTVGEEPTTITISFEPWQGMFVKSLPIHHTQKILSDTDKELKIELTLVPTYDFYQELLTHAERILSIEPKSVREGYVNFLQKGIDNLKKMK</sequence>
<keyword evidence="3" id="KW-1185">Reference proteome</keyword>
<evidence type="ECO:0000313" key="3">
    <source>
        <dbReference type="Proteomes" id="UP000831068"/>
    </source>
</evidence>
<name>A0ABY4BCV7_9FLAO</name>
<dbReference type="EMBL" id="CP094529">
    <property type="protein sequence ID" value="UOE36981.1"/>
    <property type="molecule type" value="Genomic_DNA"/>
</dbReference>
<reference evidence="2 3" key="1">
    <citation type="submission" date="2022-03" db="EMBL/GenBank/DDBJ databases">
        <title>Chryseobacterium sp. isolated from the Andong Sikhe.</title>
        <authorList>
            <person name="Won M."/>
            <person name="Kim S.-J."/>
            <person name="Kwon S.-W."/>
        </authorList>
    </citation>
    <scope>NUCLEOTIDE SEQUENCE [LARGE SCALE GENOMIC DNA]</scope>
    <source>
        <strain evidence="2 3">ADR-1</strain>
    </source>
</reference>
<protein>
    <submittedName>
        <fullName evidence="2">WYL domain-containing protein</fullName>
    </submittedName>
</protein>
<dbReference type="InterPro" id="IPR026881">
    <property type="entry name" value="WYL_dom"/>
</dbReference>
<evidence type="ECO:0000313" key="2">
    <source>
        <dbReference type="EMBL" id="UOE36981.1"/>
    </source>
</evidence>
<dbReference type="RefSeq" id="WP_243575494.1">
    <property type="nucleotide sequence ID" value="NZ_CP094529.1"/>
</dbReference>
<dbReference type="Pfam" id="PF13280">
    <property type="entry name" value="WYL"/>
    <property type="match status" value="1"/>
</dbReference>
<dbReference type="PANTHER" id="PTHR34580:SF9">
    <property type="entry name" value="SLL5097 PROTEIN"/>
    <property type="match status" value="1"/>
</dbReference>
<gene>
    <name evidence="2" type="ORF">MTP08_07845</name>
</gene>